<evidence type="ECO:0000313" key="1">
    <source>
        <dbReference type="EMBL" id="EFO18800.1"/>
    </source>
</evidence>
<feature type="non-terminal residue" evidence="1">
    <location>
        <position position="82"/>
    </location>
</feature>
<dbReference type="AlphaFoldDB" id="A0A1S0TRY1"/>
<protein>
    <submittedName>
        <fullName evidence="1">Uncharacterized protein</fullName>
    </submittedName>
</protein>
<accession>A0A1S0TRY1</accession>
<sequence>MSVQAEFISNSGVTNMMELVSKACLKPITSDLLRRITKFQKAANQSIVGTSRGILHVGYRGEELEVPWSISGTTLMWMMCVC</sequence>
<organism evidence="1">
    <name type="scientific">Loa loa</name>
    <name type="common">Eye worm</name>
    <name type="synonym">Filaria loa</name>
    <dbReference type="NCBI Taxonomy" id="7209"/>
    <lineage>
        <taxon>Eukaryota</taxon>
        <taxon>Metazoa</taxon>
        <taxon>Ecdysozoa</taxon>
        <taxon>Nematoda</taxon>
        <taxon>Chromadorea</taxon>
        <taxon>Rhabditida</taxon>
        <taxon>Spirurina</taxon>
        <taxon>Spiruromorpha</taxon>
        <taxon>Filarioidea</taxon>
        <taxon>Onchocercidae</taxon>
        <taxon>Loa</taxon>
    </lineage>
</organism>
<dbReference type="EMBL" id="JH712094">
    <property type="protein sequence ID" value="EFO18800.1"/>
    <property type="molecule type" value="Genomic_DNA"/>
</dbReference>
<reference evidence="1" key="1">
    <citation type="submission" date="2012-04" db="EMBL/GenBank/DDBJ databases">
        <title>The Genome Sequence of Loa loa.</title>
        <authorList>
            <consortium name="The Broad Institute Genome Sequencing Platform"/>
            <consortium name="Broad Institute Genome Sequencing Center for Infectious Disease"/>
            <person name="Nutman T.B."/>
            <person name="Fink D.L."/>
            <person name="Russ C."/>
            <person name="Young S."/>
            <person name="Zeng Q."/>
            <person name="Gargeya S."/>
            <person name="Alvarado L."/>
            <person name="Berlin A."/>
            <person name="Chapman S.B."/>
            <person name="Chen Z."/>
            <person name="Freedman E."/>
            <person name="Gellesch M."/>
            <person name="Goldberg J."/>
            <person name="Griggs A."/>
            <person name="Gujja S."/>
            <person name="Heilman E.R."/>
            <person name="Heiman D."/>
            <person name="Howarth C."/>
            <person name="Mehta T."/>
            <person name="Neiman D."/>
            <person name="Pearson M."/>
            <person name="Roberts A."/>
            <person name="Saif S."/>
            <person name="Shea T."/>
            <person name="Shenoy N."/>
            <person name="Sisk P."/>
            <person name="Stolte C."/>
            <person name="Sykes S."/>
            <person name="White J."/>
            <person name="Yandava C."/>
            <person name="Haas B."/>
            <person name="Henn M.R."/>
            <person name="Nusbaum C."/>
            <person name="Birren B."/>
        </authorList>
    </citation>
    <scope>NUCLEOTIDE SEQUENCE [LARGE SCALE GENOMIC DNA]</scope>
</reference>
<gene>
    <name evidence="1" type="ORF">LOAG_09700</name>
</gene>
<dbReference type="CTD" id="9947136"/>
<dbReference type="OrthoDB" id="5871968at2759"/>
<proteinExistence type="predicted"/>
<dbReference type="GeneID" id="9947136"/>
<dbReference type="InParanoid" id="A0A1S0TRY1"/>
<dbReference type="KEGG" id="loa:LOAG_09700"/>
<dbReference type="RefSeq" id="XP_003145273.1">
    <property type="nucleotide sequence ID" value="XM_003145225.1"/>
</dbReference>
<name>A0A1S0TRY1_LOALO</name>